<organism evidence="1 2">
    <name type="scientific">Caerostris darwini</name>
    <dbReference type="NCBI Taxonomy" id="1538125"/>
    <lineage>
        <taxon>Eukaryota</taxon>
        <taxon>Metazoa</taxon>
        <taxon>Ecdysozoa</taxon>
        <taxon>Arthropoda</taxon>
        <taxon>Chelicerata</taxon>
        <taxon>Arachnida</taxon>
        <taxon>Araneae</taxon>
        <taxon>Araneomorphae</taxon>
        <taxon>Entelegynae</taxon>
        <taxon>Araneoidea</taxon>
        <taxon>Araneidae</taxon>
        <taxon>Caerostris</taxon>
    </lineage>
</organism>
<gene>
    <name evidence="1" type="ORF">CDAR_584441</name>
</gene>
<evidence type="ECO:0000313" key="1">
    <source>
        <dbReference type="EMBL" id="GIY85572.1"/>
    </source>
</evidence>
<protein>
    <submittedName>
        <fullName evidence="1">Uncharacterized protein</fullName>
    </submittedName>
</protein>
<accession>A0AAV4WSC2</accession>
<dbReference type="EMBL" id="BPLQ01015066">
    <property type="protein sequence ID" value="GIY85572.1"/>
    <property type="molecule type" value="Genomic_DNA"/>
</dbReference>
<proteinExistence type="predicted"/>
<comment type="caution">
    <text evidence="1">The sequence shown here is derived from an EMBL/GenBank/DDBJ whole genome shotgun (WGS) entry which is preliminary data.</text>
</comment>
<dbReference type="Proteomes" id="UP001054837">
    <property type="component" value="Unassembled WGS sequence"/>
</dbReference>
<evidence type="ECO:0000313" key="2">
    <source>
        <dbReference type="Proteomes" id="UP001054837"/>
    </source>
</evidence>
<reference evidence="1 2" key="1">
    <citation type="submission" date="2021-06" db="EMBL/GenBank/DDBJ databases">
        <title>Caerostris darwini draft genome.</title>
        <authorList>
            <person name="Kono N."/>
            <person name="Arakawa K."/>
        </authorList>
    </citation>
    <scope>NUCLEOTIDE SEQUENCE [LARGE SCALE GENOMIC DNA]</scope>
</reference>
<name>A0AAV4WSC2_9ARAC</name>
<keyword evidence="2" id="KW-1185">Reference proteome</keyword>
<sequence>MSRRMTAGKYLSADICCKDVERIVSARQYGTANTAFNIIGIELYEWKWFLKMAILFAFVFYTKPLKDVRVCRSFQWCPRDGRTERSLTGRNLYGNAAVSDGQKDDRGGIFVRGHLLRGCGKRELFPLEKRGGESLFLFIIDIEVI</sequence>
<dbReference type="AlphaFoldDB" id="A0AAV4WSC2"/>